<dbReference type="EMBL" id="LAZR01000146">
    <property type="protein sequence ID" value="KKN86549.1"/>
    <property type="molecule type" value="Genomic_DNA"/>
</dbReference>
<proteinExistence type="predicted"/>
<name>A0A0F9U4M1_9ZZZZ</name>
<feature type="compositionally biased region" description="Basic and acidic residues" evidence="1">
    <location>
        <begin position="162"/>
        <end position="177"/>
    </location>
</feature>
<sequence>MPVQTTGLPSLNPPADAQLIKIIWGFRPSRRMHLAVRQGRKDSYDTMINRVIIPELRKNLLDIVTESMQNAQSFRGTKAPTRKDRLDYEPMVMEGINFEGGLMAGNLPTIRSLKRKATYRVGNIVMTVSRTYWGEVYHWHDKGTEASTGRYVPTGLKSPNRSKGDPKGFRSKRGDRPARRRITPSAAIEEIRKQRQKVLSDPFKTTFIDALTSGRAETERIRRKPPRSRSIKEIRQLIQIGPPQDIGDVNTTHPGYPSKDFTQQFSDADYGINDDSATGNIFADMQTLQSQVIANHGADIARAIVEQLAKDLIKEGESR</sequence>
<accession>A0A0F9U4M1</accession>
<comment type="caution">
    <text evidence="2">The sequence shown here is derived from an EMBL/GenBank/DDBJ whole genome shotgun (WGS) entry which is preliminary data.</text>
</comment>
<evidence type="ECO:0000313" key="2">
    <source>
        <dbReference type="EMBL" id="KKN86549.1"/>
    </source>
</evidence>
<reference evidence="2" key="1">
    <citation type="journal article" date="2015" name="Nature">
        <title>Complex archaea that bridge the gap between prokaryotes and eukaryotes.</title>
        <authorList>
            <person name="Spang A."/>
            <person name="Saw J.H."/>
            <person name="Jorgensen S.L."/>
            <person name="Zaremba-Niedzwiedzka K."/>
            <person name="Martijn J."/>
            <person name="Lind A.E."/>
            <person name="van Eijk R."/>
            <person name="Schleper C."/>
            <person name="Guy L."/>
            <person name="Ettema T.J."/>
        </authorList>
    </citation>
    <scope>NUCLEOTIDE SEQUENCE</scope>
</reference>
<evidence type="ECO:0000256" key="1">
    <source>
        <dbReference type="SAM" id="MobiDB-lite"/>
    </source>
</evidence>
<protein>
    <submittedName>
        <fullName evidence="2">Uncharacterized protein</fullName>
    </submittedName>
</protein>
<gene>
    <name evidence="2" type="ORF">LCGC14_0267250</name>
</gene>
<feature type="region of interest" description="Disordered" evidence="1">
    <location>
        <begin position="147"/>
        <end position="183"/>
    </location>
</feature>
<organism evidence="2">
    <name type="scientific">marine sediment metagenome</name>
    <dbReference type="NCBI Taxonomy" id="412755"/>
    <lineage>
        <taxon>unclassified sequences</taxon>
        <taxon>metagenomes</taxon>
        <taxon>ecological metagenomes</taxon>
    </lineage>
</organism>
<dbReference type="AlphaFoldDB" id="A0A0F9U4M1"/>